<dbReference type="FunFam" id="3.40.50.300:FF:000343">
    <property type="entry name" value="Ras family gtpase"/>
    <property type="match status" value="1"/>
</dbReference>
<dbReference type="InterPro" id="IPR027417">
    <property type="entry name" value="P-loop_NTPase"/>
</dbReference>
<proteinExistence type="predicted"/>
<keyword evidence="5" id="KW-0378">Hydrolase</keyword>
<name>A0A6B2LFT7_9EUKA</name>
<dbReference type="CDD" id="cd00876">
    <property type="entry name" value="Ras"/>
    <property type="match status" value="1"/>
</dbReference>
<dbReference type="PRINTS" id="PR00449">
    <property type="entry name" value="RASTRNSFRMNG"/>
</dbReference>
<evidence type="ECO:0000256" key="2">
    <source>
        <dbReference type="ARBA" id="ARBA00011984"/>
    </source>
</evidence>
<evidence type="ECO:0000256" key="6">
    <source>
        <dbReference type="ARBA" id="ARBA00023134"/>
    </source>
</evidence>
<evidence type="ECO:0000313" key="9">
    <source>
        <dbReference type="EMBL" id="NDV35906.1"/>
    </source>
</evidence>
<dbReference type="SMART" id="SM00175">
    <property type="entry name" value="RAB"/>
    <property type="match status" value="1"/>
</dbReference>
<reference evidence="9" key="1">
    <citation type="journal article" date="2020" name="J. Eukaryot. Microbiol.">
        <title>De novo Sequencing, Assembly and Annotation of the Transcriptome for the Free-Living Testate Amoeba Arcella intermedia.</title>
        <authorList>
            <person name="Ribeiro G.M."/>
            <person name="Porfirio-Sousa A.L."/>
            <person name="Maurer-Alcala X.X."/>
            <person name="Katz L.A."/>
            <person name="Lahr D.J.G."/>
        </authorList>
    </citation>
    <scope>NUCLEOTIDE SEQUENCE</scope>
</reference>
<dbReference type="PROSITE" id="PS51419">
    <property type="entry name" value="RAB"/>
    <property type="match status" value="1"/>
</dbReference>
<dbReference type="InterPro" id="IPR020849">
    <property type="entry name" value="Small_GTPase_Ras-type"/>
</dbReference>
<evidence type="ECO:0000256" key="3">
    <source>
        <dbReference type="ARBA" id="ARBA00022475"/>
    </source>
</evidence>
<dbReference type="SMART" id="SM00174">
    <property type="entry name" value="RHO"/>
    <property type="match status" value="1"/>
</dbReference>
<dbReference type="GO" id="GO:0007165">
    <property type="term" value="P:signal transduction"/>
    <property type="evidence" value="ECO:0007669"/>
    <property type="project" value="InterPro"/>
</dbReference>
<keyword evidence="6" id="KW-0342">GTP-binding</keyword>
<dbReference type="GO" id="GO:0003925">
    <property type="term" value="F:G protein activity"/>
    <property type="evidence" value="ECO:0007669"/>
    <property type="project" value="UniProtKB-EC"/>
</dbReference>
<evidence type="ECO:0000256" key="5">
    <source>
        <dbReference type="ARBA" id="ARBA00022801"/>
    </source>
</evidence>
<organism evidence="9">
    <name type="scientific">Arcella intermedia</name>
    <dbReference type="NCBI Taxonomy" id="1963864"/>
    <lineage>
        <taxon>Eukaryota</taxon>
        <taxon>Amoebozoa</taxon>
        <taxon>Tubulinea</taxon>
        <taxon>Elardia</taxon>
        <taxon>Arcellinida</taxon>
        <taxon>Sphaerothecina</taxon>
        <taxon>Arcellidae</taxon>
        <taxon>Arcella</taxon>
    </lineage>
</organism>
<dbReference type="Gene3D" id="3.40.50.300">
    <property type="entry name" value="P-loop containing nucleotide triphosphate hydrolases"/>
    <property type="match status" value="1"/>
</dbReference>
<dbReference type="GO" id="GO:0005525">
    <property type="term" value="F:GTP binding"/>
    <property type="evidence" value="ECO:0007669"/>
    <property type="project" value="UniProtKB-KW"/>
</dbReference>
<dbReference type="PANTHER" id="PTHR24070">
    <property type="entry name" value="RAS, DI-RAS, AND RHEB FAMILY MEMBERS OF SMALL GTPASE SUPERFAMILY"/>
    <property type="match status" value="1"/>
</dbReference>
<accession>A0A6B2LFT7</accession>
<comment type="subcellular location">
    <subcellularLocation>
        <location evidence="1">Cell membrane</location>
    </subcellularLocation>
</comment>
<dbReference type="SMART" id="SM00176">
    <property type="entry name" value="RAN"/>
    <property type="match status" value="1"/>
</dbReference>
<evidence type="ECO:0000256" key="1">
    <source>
        <dbReference type="ARBA" id="ARBA00004236"/>
    </source>
</evidence>
<dbReference type="SUPFAM" id="SSF52540">
    <property type="entry name" value="P-loop containing nucleoside triphosphate hydrolases"/>
    <property type="match status" value="1"/>
</dbReference>
<feature type="region of interest" description="Disordered" evidence="8">
    <location>
        <begin position="181"/>
        <end position="200"/>
    </location>
</feature>
<sequence>MSEVKIVLLGEGGVGKSALVIQFIINTFLDAYDPIIEDSYRKQVTIDEETCILDILDTAGYEDFSSLRDHYMRTSQSFILIFSITSRKSFEALKEHRERIIKVKGQEKFPLILCGNKNDLESEKEVSDFEAEELARSWGCPFVKTSAKRRMNVDELFFDTVREVRKELVLLESVKKEQKSKKKGKEVKEEEEEKKEKRLEERQYEARKALLKDLLKDGIISSSTFDEYNQKNKTTLGINQ</sequence>
<dbReference type="PROSITE" id="PS51420">
    <property type="entry name" value="RHO"/>
    <property type="match status" value="1"/>
</dbReference>
<dbReference type="GO" id="GO:0005886">
    <property type="term" value="C:plasma membrane"/>
    <property type="evidence" value="ECO:0007669"/>
    <property type="project" value="UniProtKB-SubCell"/>
</dbReference>
<dbReference type="InterPro" id="IPR005225">
    <property type="entry name" value="Small_GTP-bd"/>
</dbReference>
<protein>
    <recommendedName>
        <fullName evidence="2">small monomeric GTPase</fullName>
        <ecNumber evidence="2">3.6.5.2</ecNumber>
    </recommendedName>
</protein>
<dbReference type="NCBIfam" id="TIGR00231">
    <property type="entry name" value="small_GTP"/>
    <property type="match status" value="1"/>
</dbReference>
<dbReference type="EMBL" id="GIBP01006937">
    <property type="protein sequence ID" value="NDV35906.1"/>
    <property type="molecule type" value="Transcribed_RNA"/>
</dbReference>
<dbReference type="InterPro" id="IPR001806">
    <property type="entry name" value="Small_GTPase"/>
</dbReference>
<keyword evidence="7" id="KW-0472">Membrane</keyword>
<evidence type="ECO:0000256" key="8">
    <source>
        <dbReference type="SAM" id="MobiDB-lite"/>
    </source>
</evidence>
<dbReference type="EC" id="3.6.5.2" evidence="2"/>
<keyword evidence="3" id="KW-1003">Cell membrane</keyword>
<dbReference type="Pfam" id="PF00071">
    <property type="entry name" value="Ras"/>
    <property type="match status" value="1"/>
</dbReference>
<evidence type="ECO:0000256" key="7">
    <source>
        <dbReference type="ARBA" id="ARBA00023136"/>
    </source>
</evidence>
<keyword evidence="4" id="KW-0547">Nucleotide-binding</keyword>
<dbReference type="PROSITE" id="PS51421">
    <property type="entry name" value="RAS"/>
    <property type="match status" value="1"/>
</dbReference>
<dbReference type="AlphaFoldDB" id="A0A6B2LFT7"/>
<dbReference type="SMART" id="SM00173">
    <property type="entry name" value="RAS"/>
    <property type="match status" value="1"/>
</dbReference>
<evidence type="ECO:0000256" key="4">
    <source>
        <dbReference type="ARBA" id="ARBA00022741"/>
    </source>
</evidence>